<accession>A0A256LD74</accession>
<dbReference type="EMBL" id="NGNX01000033">
    <property type="protein sequence ID" value="OYR91016.1"/>
    <property type="molecule type" value="Genomic_DNA"/>
</dbReference>
<evidence type="ECO:0000313" key="3">
    <source>
        <dbReference type="Proteomes" id="UP000215828"/>
    </source>
</evidence>
<reference evidence="2 3" key="1">
    <citation type="submission" date="2017-04" db="EMBL/GenBank/DDBJ databases">
        <authorList>
            <person name="Afonso C.L."/>
            <person name="Miller P.J."/>
            <person name="Scott M.A."/>
            <person name="Spackman E."/>
            <person name="Goraichik I."/>
            <person name="Dimitrov K.M."/>
            <person name="Suarez D.L."/>
            <person name="Swayne D.E."/>
        </authorList>
    </citation>
    <scope>NUCLEOTIDE SEQUENCE [LARGE SCALE GENOMIC DNA]</scope>
    <source>
        <strain evidence="2 3">609q</strain>
    </source>
</reference>
<dbReference type="RefSeq" id="WP_094496979.1">
    <property type="nucleotide sequence ID" value="NZ_NGNV01000044.1"/>
</dbReference>
<dbReference type="Proteomes" id="UP000216316">
    <property type="component" value="Unassembled WGS sequence"/>
</dbReference>
<comment type="caution">
    <text evidence="2">The sequence shown here is derived from an EMBL/GenBank/DDBJ whole genome shotgun (WGS) entry which is preliminary data.</text>
</comment>
<reference evidence="1" key="2">
    <citation type="submission" date="2017-05" db="EMBL/GenBank/DDBJ databases">
        <authorList>
            <person name="Lin X.B."/>
            <person name="Stothard P."/>
            <person name="Tasseva G."/>
            <person name="Walter J."/>
        </authorList>
    </citation>
    <scope>NUCLEOTIDE SEQUENCE</scope>
    <source>
        <strain evidence="1">609u</strain>
    </source>
</reference>
<protein>
    <submittedName>
        <fullName evidence="2">Uncharacterized protein</fullName>
    </submittedName>
</protein>
<dbReference type="AlphaFoldDB" id="A0A256LD74"/>
<dbReference type="Proteomes" id="UP000215828">
    <property type="component" value="Unassembled WGS sequence"/>
</dbReference>
<name>A0A256LD74_9LACO</name>
<evidence type="ECO:0000313" key="4">
    <source>
        <dbReference type="Proteomes" id="UP000216316"/>
    </source>
</evidence>
<evidence type="ECO:0000313" key="1">
    <source>
        <dbReference type="EMBL" id="OYR87398.1"/>
    </source>
</evidence>
<evidence type="ECO:0000313" key="2">
    <source>
        <dbReference type="EMBL" id="OYR91016.1"/>
    </source>
</evidence>
<keyword evidence="4" id="KW-1185">Reference proteome</keyword>
<organism evidence="2 3">
    <name type="scientific">Lactobacillus taiwanensis</name>
    <dbReference type="NCBI Taxonomy" id="508451"/>
    <lineage>
        <taxon>Bacteria</taxon>
        <taxon>Bacillati</taxon>
        <taxon>Bacillota</taxon>
        <taxon>Bacilli</taxon>
        <taxon>Lactobacillales</taxon>
        <taxon>Lactobacillaceae</taxon>
        <taxon>Lactobacillus</taxon>
    </lineage>
</organism>
<proteinExistence type="predicted"/>
<gene>
    <name evidence="1" type="ORF">CBF53_08100</name>
    <name evidence="2" type="ORF">CBF70_07535</name>
</gene>
<reference evidence="3 4" key="3">
    <citation type="submission" date="2017-09" db="EMBL/GenBank/DDBJ databases">
        <title>Tripartite evolution among Lactobacillus johnsonii, Lactobacillus taiwanensis, Lactobacillus reuteri and their rodent host.</title>
        <authorList>
            <person name="Wang T."/>
            <person name="Knowles S."/>
            <person name="Cheng C."/>
        </authorList>
    </citation>
    <scope>NUCLEOTIDE SEQUENCE [LARGE SCALE GENOMIC DNA]</scope>
    <source>
        <strain evidence="2 3">609q</strain>
        <strain evidence="1 4">609u</strain>
    </source>
</reference>
<sequence length="59" mass="6763">MAGEDDKIIKKISAQEEESQVLTPGLREVMDMNTNRPNWGKKLKEVDCSKAIKVGEYFY</sequence>
<dbReference type="EMBL" id="NGNV01000044">
    <property type="protein sequence ID" value="OYR87398.1"/>
    <property type="molecule type" value="Genomic_DNA"/>
</dbReference>